<dbReference type="OrthoDB" id="869757at2759"/>
<keyword evidence="6" id="KW-1185">Reference proteome</keyword>
<keyword evidence="4" id="KW-0052">Apoplast</keyword>
<comment type="subcellular location">
    <subcellularLocation>
        <location evidence="4">Secreted</location>
        <location evidence="4">Extracellular space</location>
        <location evidence="4">Apoplast</location>
    </subcellularLocation>
</comment>
<feature type="chain" id="PRO_5023153560" description="Dirigent protein" evidence="4">
    <location>
        <begin position="23"/>
        <end position="258"/>
    </location>
</feature>
<keyword evidence="4" id="KW-0732">Signal</keyword>
<proteinExistence type="inferred from homology"/>
<gene>
    <name evidence="5" type="ORF">STAS_27571</name>
</gene>
<dbReference type="GO" id="GO:0048046">
    <property type="term" value="C:apoplast"/>
    <property type="evidence" value="ECO:0007669"/>
    <property type="project" value="UniProtKB-SubCell"/>
</dbReference>
<sequence>MANLIVITNIFFFTSFFLNALAHERATSSWFHVISRSGGEVSAKIHLYVQDVLGGENQTVYEVARASITSTSPTSFGQVRALDDLLTALPDPGSKKVGRIQGLITSADLAKTALAMNLNFYFTSGEIAGSTICMLGRNQIDDPTRELAVVGGTGVFRFARGYAITKLYSYDVETNHGVIEYTLYVRYSDEVIDAQFSTPFQFTGALVAVRLLSFQVTWDPGTLIESTRAYKINIVSALAAAMVHSGCYPFVDSAAIRG</sequence>
<dbReference type="AlphaFoldDB" id="A0A5A7R1Y8"/>
<protein>
    <recommendedName>
        <fullName evidence="4">Dirigent protein</fullName>
    </recommendedName>
</protein>
<name>A0A5A7R1Y8_STRAF</name>
<dbReference type="PANTHER" id="PTHR21495">
    <property type="entry name" value="NUCLEOPORIN-RELATED"/>
    <property type="match status" value="1"/>
</dbReference>
<comment type="caution">
    <text evidence="5">The sequence shown here is derived from an EMBL/GenBank/DDBJ whole genome shotgun (WGS) entry which is preliminary data.</text>
</comment>
<keyword evidence="3 4" id="KW-0964">Secreted</keyword>
<evidence type="ECO:0000313" key="6">
    <source>
        <dbReference type="Proteomes" id="UP000325081"/>
    </source>
</evidence>
<dbReference type="InterPro" id="IPR004265">
    <property type="entry name" value="Dirigent"/>
</dbReference>
<accession>A0A5A7R1Y8</accession>
<evidence type="ECO:0000256" key="4">
    <source>
        <dbReference type="RuleBase" id="RU363099"/>
    </source>
</evidence>
<evidence type="ECO:0000256" key="1">
    <source>
        <dbReference type="ARBA" id="ARBA00010746"/>
    </source>
</evidence>
<dbReference type="Gene3D" id="2.40.480.10">
    <property type="entry name" value="Allene oxide cyclase-like"/>
    <property type="match status" value="1"/>
</dbReference>
<dbReference type="EMBL" id="BKCP01009181">
    <property type="protein sequence ID" value="GER50281.1"/>
    <property type="molecule type" value="Genomic_DNA"/>
</dbReference>
<dbReference type="Pfam" id="PF03018">
    <property type="entry name" value="Dirigent"/>
    <property type="match status" value="1"/>
</dbReference>
<evidence type="ECO:0000313" key="5">
    <source>
        <dbReference type="EMBL" id="GER50281.1"/>
    </source>
</evidence>
<evidence type="ECO:0000256" key="3">
    <source>
        <dbReference type="ARBA" id="ARBA00022525"/>
    </source>
</evidence>
<dbReference type="InterPro" id="IPR044859">
    <property type="entry name" value="Allene_oxi_cyc_Dirigent"/>
</dbReference>
<evidence type="ECO:0000256" key="2">
    <source>
        <dbReference type="ARBA" id="ARBA00011738"/>
    </source>
</evidence>
<organism evidence="5 6">
    <name type="scientific">Striga asiatica</name>
    <name type="common">Asiatic witchweed</name>
    <name type="synonym">Buchnera asiatica</name>
    <dbReference type="NCBI Taxonomy" id="4170"/>
    <lineage>
        <taxon>Eukaryota</taxon>
        <taxon>Viridiplantae</taxon>
        <taxon>Streptophyta</taxon>
        <taxon>Embryophyta</taxon>
        <taxon>Tracheophyta</taxon>
        <taxon>Spermatophyta</taxon>
        <taxon>Magnoliopsida</taxon>
        <taxon>eudicotyledons</taxon>
        <taxon>Gunneridae</taxon>
        <taxon>Pentapetalae</taxon>
        <taxon>asterids</taxon>
        <taxon>lamiids</taxon>
        <taxon>Lamiales</taxon>
        <taxon>Orobanchaceae</taxon>
        <taxon>Buchnereae</taxon>
        <taxon>Striga</taxon>
    </lineage>
</organism>
<comment type="function">
    <text evidence="4">Dirigent proteins impart stereoselectivity on the phenoxy radical-coupling reaction, yielding optically active lignans from two molecules of coniferyl alcohol in the biosynthesis of lignans, flavonolignans, and alkaloids and thus plays a central role in plant secondary metabolism.</text>
</comment>
<comment type="similarity">
    <text evidence="1 4">Belongs to the plant dirigent protein family.</text>
</comment>
<reference evidence="6" key="1">
    <citation type="journal article" date="2019" name="Curr. Biol.">
        <title>Genome Sequence of Striga asiatica Provides Insight into the Evolution of Plant Parasitism.</title>
        <authorList>
            <person name="Yoshida S."/>
            <person name="Kim S."/>
            <person name="Wafula E.K."/>
            <person name="Tanskanen J."/>
            <person name="Kim Y.M."/>
            <person name="Honaas L."/>
            <person name="Yang Z."/>
            <person name="Spallek T."/>
            <person name="Conn C.E."/>
            <person name="Ichihashi Y."/>
            <person name="Cheong K."/>
            <person name="Cui S."/>
            <person name="Der J.P."/>
            <person name="Gundlach H."/>
            <person name="Jiao Y."/>
            <person name="Hori C."/>
            <person name="Ishida J.K."/>
            <person name="Kasahara H."/>
            <person name="Kiba T."/>
            <person name="Kim M.S."/>
            <person name="Koo N."/>
            <person name="Laohavisit A."/>
            <person name="Lee Y.H."/>
            <person name="Lumba S."/>
            <person name="McCourt P."/>
            <person name="Mortimer J.C."/>
            <person name="Mutuku J.M."/>
            <person name="Nomura T."/>
            <person name="Sasaki-Sekimoto Y."/>
            <person name="Seto Y."/>
            <person name="Wang Y."/>
            <person name="Wakatake T."/>
            <person name="Sakakibara H."/>
            <person name="Demura T."/>
            <person name="Yamaguchi S."/>
            <person name="Yoneyama K."/>
            <person name="Manabe R.I."/>
            <person name="Nelson D.C."/>
            <person name="Schulman A.H."/>
            <person name="Timko M.P."/>
            <person name="dePamphilis C.W."/>
            <person name="Choi D."/>
            <person name="Shirasu K."/>
        </authorList>
    </citation>
    <scope>NUCLEOTIDE SEQUENCE [LARGE SCALE GENOMIC DNA]</scope>
    <source>
        <strain evidence="6">cv. UVA1</strain>
    </source>
</reference>
<dbReference type="Proteomes" id="UP000325081">
    <property type="component" value="Unassembled WGS sequence"/>
</dbReference>
<feature type="signal peptide" evidence="4">
    <location>
        <begin position="1"/>
        <end position="22"/>
    </location>
</feature>
<comment type="subunit">
    <text evidence="2 4">Homodimer.</text>
</comment>
<dbReference type="GO" id="GO:0009699">
    <property type="term" value="P:phenylpropanoid biosynthetic process"/>
    <property type="evidence" value="ECO:0007669"/>
    <property type="project" value="UniProtKB-ARBA"/>
</dbReference>